<evidence type="ECO:0000313" key="4">
    <source>
        <dbReference type="Proteomes" id="UP001501414"/>
    </source>
</evidence>
<evidence type="ECO:0000256" key="1">
    <source>
        <dbReference type="SAM" id="MobiDB-lite"/>
    </source>
</evidence>
<dbReference type="PANTHER" id="PTHR39339">
    <property type="entry name" value="SLR1444 PROTEIN"/>
    <property type="match status" value="1"/>
</dbReference>
<name>A0ABN1XVN8_9PSEU</name>
<accession>A0ABN1XVN8</accession>
<feature type="region of interest" description="Disordered" evidence="1">
    <location>
        <begin position="1"/>
        <end position="36"/>
    </location>
</feature>
<dbReference type="InterPro" id="IPR038186">
    <property type="entry name" value="CHAD_dom_sf"/>
</dbReference>
<comment type="caution">
    <text evidence="3">The sequence shown here is derived from an EMBL/GenBank/DDBJ whole genome shotgun (WGS) entry which is preliminary data.</text>
</comment>
<dbReference type="PROSITE" id="PS51708">
    <property type="entry name" value="CHAD"/>
    <property type="match status" value="1"/>
</dbReference>
<reference evidence="3 4" key="1">
    <citation type="journal article" date="2019" name="Int. J. Syst. Evol. Microbiol.">
        <title>The Global Catalogue of Microorganisms (GCM) 10K type strain sequencing project: providing services to taxonomists for standard genome sequencing and annotation.</title>
        <authorList>
            <consortium name="The Broad Institute Genomics Platform"/>
            <consortium name="The Broad Institute Genome Sequencing Center for Infectious Disease"/>
            <person name="Wu L."/>
            <person name="Ma J."/>
        </authorList>
    </citation>
    <scope>NUCLEOTIDE SEQUENCE [LARGE SCALE GENOMIC DNA]</scope>
    <source>
        <strain evidence="3 4">JCM 11896</strain>
    </source>
</reference>
<dbReference type="Pfam" id="PF05235">
    <property type="entry name" value="CHAD"/>
    <property type="match status" value="1"/>
</dbReference>
<dbReference type="Proteomes" id="UP001501414">
    <property type="component" value="Unassembled WGS sequence"/>
</dbReference>
<dbReference type="SUPFAM" id="SSF55154">
    <property type="entry name" value="CYTH-like phosphatases"/>
    <property type="match status" value="1"/>
</dbReference>
<dbReference type="Gene3D" id="1.40.20.10">
    <property type="entry name" value="CHAD domain"/>
    <property type="match status" value="1"/>
</dbReference>
<feature type="domain" description="CHAD" evidence="2">
    <location>
        <begin position="240"/>
        <end position="526"/>
    </location>
</feature>
<dbReference type="InterPro" id="IPR033469">
    <property type="entry name" value="CYTH-like_dom_sf"/>
</dbReference>
<gene>
    <name evidence="3" type="ORF">GCM10009613_33850</name>
</gene>
<dbReference type="EMBL" id="BAAAJK010000014">
    <property type="protein sequence ID" value="GAA1391427.1"/>
    <property type="molecule type" value="Genomic_DNA"/>
</dbReference>
<protein>
    <submittedName>
        <fullName evidence="3">CYTH and CHAD domain-containing protein</fullName>
    </submittedName>
</protein>
<dbReference type="PANTHER" id="PTHR39339:SF1">
    <property type="entry name" value="CHAD DOMAIN-CONTAINING PROTEIN"/>
    <property type="match status" value="1"/>
</dbReference>
<dbReference type="SMART" id="SM00880">
    <property type="entry name" value="CHAD"/>
    <property type="match status" value="1"/>
</dbReference>
<keyword evidence="4" id="KW-1185">Reference proteome</keyword>
<feature type="compositionally biased region" description="Polar residues" evidence="1">
    <location>
        <begin position="11"/>
        <end position="20"/>
    </location>
</feature>
<dbReference type="InterPro" id="IPR007899">
    <property type="entry name" value="CHAD_dom"/>
</dbReference>
<organism evidence="3 4">
    <name type="scientific">Pseudonocardia kongjuensis</name>
    <dbReference type="NCBI Taxonomy" id="102227"/>
    <lineage>
        <taxon>Bacteria</taxon>
        <taxon>Bacillati</taxon>
        <taxon>Actinomycetota</taxon>
        <taxon>Actinomycetes</taxon>
        <taxon>Pseudonocardiales</taxon>
        <taxon>Pseudonocardiaceae</taxon>
        <taxon>Pseudonocardia</taxon>
    </lineage>
</organism>
<evidence type="ECO:0000313" key="3">
    <source>
        <dbReference type="EMBL" id="GAA1391427.1"/>
    </source>
</evidence>
<sequence>MARGNPGGMSDTRTTSTSSGELAYRGPAHTGAPRLTGLAGLHGVRTVTDAEVREHERFDTPDLRLSAAGIELLVERIVPDRASGRPGSSAWVLRLPDGEPDDELRVDLPEPQVEGTGTGGVPDEIDTLVRRVRGDGELGPVGRVHVVRSVEQLHDAGGRELALLRRDQVRVATLGASTAVESWTETVVRPGTAPTGLLQQIDEALRTTGLSRGPGVAQRRLVELLAVAAAAEPPRRTGRRGSAGAVLLDYLGGQLDTLTARERDLREDVPDAVHQMRVTARRARSALRTYRRVLEGPRVAHLIAELRWLGRALAGERDAEVQQERLDARLAELEPELLLGPVQAAVTRHFARTRAETGAAVLEVVDGERYAALKGALRRLLADPPLSSRAERPAARTMPAMIGRTARKLDRRMERALGDLEAGEVAPVTLHDARKTGKQLRYATEVVRPVAGADARRFAKRLKRVQRVLGDHQDAVVSRDLLRTLGARAGAENGNGFTFGVLHGRDTARMLELERRLPGVWAEVWTPRARRWMRG</sequence>
<proteinExistence type="predicted"/>
<evidence type="ECO:0000259" key="2">
    <source>
        <dbReference type="PROSITE" id="PS51708"/>
    </source>
</evidence>